<feature type="compositionally biased region" description="Polar residues" evidence="1">
    <location>
        <begin position="219"/>
        <end position="232"/>
    </location>
</feature>
<evidence type="ECO:0000313" key="2">
    <source>
        <dbReference type="EMBL" id="KAJ3179101.1"/>
    </source>
</evidence>
<dbReference type="EMBL" id="JADGJQ010000022">
    <property type="protein sequence ID" value="KAJ3179101.1"/>
    <property type="molecule type" value="Genomic_DNA"/>
</dbReference>
<feature type="compositionally biased region" description="Basic and acidic residues" evidence="1">
    <location>
        <begin position="271"/>
        <end position="291"/>
    </location>
</feature>
<sequence length="291" mass="31753">MPIFTIRAVHSQQNTRLQLEAQTLREARSEGRAKSKNPNTLLEIRAEEIVDKILTACGSNSRHRHHNHQQHHAEAQRPVLRVEAVAAVAGPNNNYVVRPDIVIRDARSGRAVAVIDAKNYVAGTPLPLCQVEKLVRDMRAVGAPYGILFVAKSTRIGPKTVEYAAVNNVKIVRDGKNALREMEDAIQVYRCEKGSLSSKVKEMLRAALGKVSLQASASGAAHSPTTSATTNFKPLPLPPSAVRLKKDGSPDMRFSANRTALVSTAPADARGPLKKDGTPDLRYKANRDQLI</sequence>
<evidence type="ECO:0000313" key="3">
    <source>
        <dbReference type="Proteomes" id="UP001212152"/>
    </source>
</evidence>
<gene>
    <name evidence="2" type="ORF">HDU87_003057</name>
</gene>
<reference evidence="2" key="1">
    <citation type="submission" date="2020-05" db="EMBL/GenBank/DDBJ databases">
        <title>Phylogenomic resolution of chytrid fungi.</title>
        <authorList>
            <person name="Stajich J.E."/>
            <person name="Amses K."/>
            <person name="Simmons R."/>
            <person name="Seto K."/>
            <person name="Myers J."/>
            <person name="Bonds A."/>
            <person name="Quandt C.A."/>
            <person name="Barry K."/>
            <person name="Liu P."/>
            <person name="Grigoriev I."/>
            <person name="Longcore J.E."/>
            <person name="James T.Y."/>
        </authorList>
    </citation>
    <scope>NUCLEOTIDE SEQUENCE</scope>
    <source>
        <strain evidence="2">JEL0379</strain>
    </source>
</reference>
<dbReference type="AlphaFoldDB" id="A0AAD5XQT5"/>
<organism evidence="2 3">
    <name type="scientific">Geranomyces variabilis</name>
    <dbReference type="NCBI Taxonomy" id="109894"/>
    <lineage>
        <taxon>Eukaryota</taxon>
        <taxon>Fungi</taxon>
        <taxon>Fungi incertae sedis</taxon>
        <taxon>Chytridiomycota</taxon>
        <taxon>Chytridiomycota incertae sedis</taxon>
        <taxon>Chytridiomycetes</taxon>
        <taxon>Spizellomycetales</taxon>
        <taxon>Powellomycetaceae</taxon>
        <taxon>Geranomyces</taxon>
    </lineage>
</organism>
<keyword evidence="3" id="KW-1185">Reference proteome</keyword>
<protein>
    <submittedName>
        <fullName evidence="2">Uncharacterized protein</fullName>
    </submittedName>
</protein>
<dbReference type="Proteomes" id="UP001212152">
    <property type="component" value="Unassembled WGS sequence"/>
</dbReference>
<accession>A0AAD5XQT5</accession>
<feature type="region of interest" description="Disordered" evidence="1">
    <location>
        <begin position="219"/>
        <end position="238"/>
    </location>
</feature>
<name>A0AAD5XQT5_9FUNG</name>
<evidence type="ECO:0000256" key="1">
    <source>
        <dbReference type="SAM" id="MobiDB-lite"/>
    </source>
</evidence>
<comment type="caution">
    <text evidence="2">The sequence shown here is derived from an EMBL/GenBank/DDBJ whole genome shotgun (WGS) entry which is preliminary data.</text>
</comment>
<proteinExistence type="predicted"/>
<feature type="region of interest" description="Disordered" evidence="1">
    <location>
        <begin position="263"/>
        <end position="291"/>
    </location>
</feature>